<feature type="compositionally biased region" description="Basic and acidic residues" evidence="1">
    <location>
        <begin position="1"/>
        <end position="15"/>
    </location>
</feature>
<reference evidence="2" key="2">
    <citation type="submission" date="2025-08" db="UniProtKB">
        <authorList>
            <consortium name="RefSeq"/>
        </authorList>
    </citation>
    <scope>IDENTIFICATION</scope>
</reference>
<evidence type="ECO:0000256" key="1">
    <source>
        <dbReference type="SAM" id="MobiDB-lite"/>
    </source>
</evidence>
<name>A0AAJ8BUR5_ASPNG</name>
<dbReference type="AlphaFoldDB" id="A0AAJ8BUR5"/>
<dbReference type="KEGG" id="ang:An08g11280"/>
<reference evidence="2" key="1">
    <citation type="submission" date="2025-02" db="EMBL/GenBank/DDBJ databases">
        <authorList>
            <consortium name="NCBI Genome Project"/>
        </authorList>
    </citation>
    <scope>NUCLEOTIDE SEQUENCE</scope>
</reference>
<protein>
    <submittedName>
        <fullName evidence="2">Uncharacterized protein</fullName>
    </submittedName>
</protein>
<accession>A0AAJ8BUR5</accession>
<proteinExistence type="predicted"/>
<dbReference type="RefSeq" id="XP_059604209.1">
    <property type="nucleotide sequence ID" value="XM_059749425.1"/>
</dbReference>
<feature type="region of interest" description="Disordered" evidence="1">
    <location>
        <begin position="1"/>
        <end position="22"/>
    </location>
</feature>
<gene>
    <name evidence="2" type="ORF">An08g11280</name>
</gene>
<sequence>MSDRPRGASPKRESGRAGLRRSRVKEVWIRKKLDINLIKVNTIDKVVKGKQTS</sequence>
<dbReference type="GeneID" id="84591852"/>
<organism evidence="2">
    <name type="scientific">Aspergillus niger</name>
    <dbReference type="NCBI Taxonomy" id="5061"/>
    <lineage>
        <taxon>Eukaryota</taxon>
        <taxon>Fungi</taxon>
        <taxon>Dikarya</taxon>
        <taxon>Ascomycota</taxon>
        <taxon>Pezizomycotina</taxon>
        <taxon>Eurotiomycetes</taxon>
        <taxon>Eurotiomycetidae</taxon>
        <taxon>Eurotiales</taxon>
        <taxon>Aspergillaceae</taxon>
        <taxon>Aspergillus</taxon>
        <taxon>Aspergillus subgen. Circumdati</taxon>
    </lineage>
</organism>
<evidence type="ECO:0000313" key="2">
    <source>
        <dbReference type="RefSeq" id="XP_059604209.1"/>
    </source>
</evidence>
<dbReference type="VEuPathDB" id="FungiDB:An08g11280"/>